<organism evidence="1 2">
    <name type="scientific">Vibrio ishigakensis</name>
    <dbReference type="NCBI Taxonomy" id="1481914"/>
    <lineage>
        <taxon>Bacteria</taxon>
        <taxon>Pseudomonadati</taxon>
        <taxon>Pseudomonadota</taxon>
        <taxon>Gammaproteobacteria</taxon>
        <taxon>Vibrionales</taxon>
        <taxon>Vibrionaceae</taxon>
        <taxon>Vibrio</taxon>
    </lineage>
</organism>
<protein>
    <submittedName>
        <fullName evidence="1">O-acetylhomoserine sulfhydrylase</fullName>
        <ecNumber evidence="1">2.5.1.49</ecNumber>
    </submittedName>
</protein>
<dbReference type="EMBL" id="BBRZ01000071">
    <property type="protein sequence ID" value="GAM58013.1"/>
    <property type="molecule type" value="Genomic_DNA"/>
</dbReference>
<dbReference type="AlphaFoldDB" id="A0A0B8P402"/>
<evidence type="ECO:0000313" key="1">
    <source>
        <dbReference type="EMBL" id="GAM58013.1"/>
    </source>
</evidence>
<accession>A0A0B8P402</accession>
<reference evidence="1 2" key="2">
    <citation type="submission" date="2015-01" db="EMBL/GenBank/DDBJ databases">
        <authorList>
            <consortium name="NBRP consortium"/>
            <person name="Sawabe T."/>
            <person name="Meirelles P."/>
            <person name="Feng G."/>
            <person name="Sayaka M."/>
            <person name="Hattori M."/>
            <person name="Ohkuma M."/>
        </authorList>
    </citation>
    <scope>NUCLEOTIDE SEQUENCE [LARGE SCALE GENOMIC DNA]</scope>
    <source>
        <strain evidence="2">JCM 19231</strain>
    </source>
</reference>
<dbReference type="EC" id="2.5.1.49" evidence="1"/>
<dbReference type="GO" id="GO:0003961">
    <property type="term" value="F:O-acetylhomoserine aminocarboxypropyltransferase activity"/>
    <property type="evidence" value="ECO:0007669"/>
    <property type="project" value="UniProtKB-EC"/>
</dbReference>
<comment type="caution">
    <text evidence="1">The sequence shown here is derived from an EMBL/GenBank/DDBJ whole genome shotgun (WGS) entry which is preliminary data.</text>
</comment>
<keyword evidence="2" id="KW-1185">Reference proteome</keyword>
<name>A0A0B8P402_9VIBR</name>
<evidence type="ECO:0000313" key="2">
    <source>
        <dbReference type="Proteomes" id="UP000031671"/>
    </source>
</evidence>
<keyword evidence="1" id="KW-0808">Transferase</keyword>
<sequence>MVLGEDSEYASCALTGGPRGHFPREPMRWLGAMMVRDAVRRKESAEDKEKKPFVIDKLLAKLAGPAGKADKV</sequence>
<reference evidence="1 2" key="1">
    <citation type="submission" date="2015-01" db="EMBL/GenBank/DDBJ databases">
        <title>Vibrio sp. C1 JCM 19231 whole genome shotgun sequence.</title>
        <authorList>
            <person name="Sawabe T."/>
            <person name="Meirelles P."/>
            <person name="Feng G."/>
            <person name="Sayaka M."/>
            <person name="Hattori M."/>
            <person name="Ohkuma M."/>
        </authorList>
    </citation>
    <scope>NUCLEOTIDE SEQUENCE [LARGE SCALE GENOMIC DNA]</scope>
    <source>
        <strain evidence="2">JCM 19231</strain>
    </source>
</reference>
<dbReference type="Proteomes" id="UP000031671">
    <property type="component" value="Unassembled WGS sequence"/>
</dbReference>
<proteinExistence type="predicted"/>
<gene>
    <name evidence="1" type="ORF">JCM19231_2737</name>
</gene>